<name>A0A2M7RP72_9BACT</name>
<protein>
    <submittedName>
        <fullName evidence="4">Isocitrate dehydrogenase</fullName>
        <ecNumber evidence="4">1.1.1.41</ecNumber>
    </submittedName>
</protein>
<dbReference type="EMBL" id="PFMI01000026">
    <property type="protein sequence ID" value="PIZ01007.1"/>
    <property type="molecule type" value="Genomic_DNA"/>
</dbReference>
<dbReference type="PANTHER" id="PTHR11835">
    <property type="entry name" value="DECARBOXYLATING DEHYDROGENASES-ISOCITRATE, ISOPROPYLMALATE, TARTRATE"/>
    <property type="match status" value="1"/>
</dbReference>
<dbReference type="PANTHER" id="PTHR11835:SF34">
    <property type="entry name" value="ISOCITRATE DEHYDROGENASE [NAD] SUBUNIT ALPHA, MITOCHONDRIAL"/>
    <property type="match status" value="1"/>
</dbReference>
<reference evidence="5" key="1">
    <citation type="submission" date="2017-09" db="EMBL/GenBank/DDBJ databases">
        <title>Depth-based differentiation of microbial function through sediment-hosted aquifers and enrichment of novel symbionts in the deep terrestrial subsurface.</title>
        <authorList>
            <person name="Probst A.J."/>
            <person name="Ladd B."/>
            <person name="Jarett J.K."/>
            <person name="Geller-Mcgrath D.E."/>
            <person name="Sieber C.M.K."/>
            <person name="Emerson J.B."/>
            <person name="Anantharaman K."/>
            <person name="Thomas B.C."/>
            <person name="Malmstrom R."/>
            <person name="Stieglmeier M."/>
            <person name="Klingl A."/>
            <person name="Woyke T."/>
            <person name="Ryan C.M."/>
            <person name="Banfield J.F."/>
        </authorList>
    </citation>
    <scope>NUCLEOTIDE SEQUENCE [LARGE SCALE GENOMIC DNA]</scope>
</reference>
<dbReference type="SUPFAM" id="SSF53659">
    <property type="entry name" value="Isocitrate/Isopropylmalate dehydrogenase-like"/>
    <property type="match status" value="1"/>
</dbReference>
<proteinExistence type="inferred from homology"/>
<gene>
    <name evidence="4" type="ORF">COY61_00935</name>
</gene>
<dbReference type="InterPro" id="IPR024084">
    <property type="entry name" value="IsoPropMal-DH-like_dom"/>
</dbReference>
<evidence type="ECO:0000313" key="5">
    <source>
        <dbReference type="Proteomes" id="UP000229371"/>
    </source>
</evidence>
<dbReference type="GO" id="GO:0004449">
    <property type="term" value="F:isocitrate dehydrogenase (NAD+) activity"/>
    <property type="evidence" value="ECO:0007669"/>
    <property type="project" value="UniProtKB-EC"/>
</dbReference>
<comment type="caution">
    <text evidence="4">The sequence shown here is derived from an EMBL/GenBank/DDBJ whole genome shotgun (WGS) entry which is preliminary data.</text>
</comment>
<dbReference type="Proteomes" id="UP000229371">
    <property type="component" value="Unassembled WGS sequence"/>
</dbReference>
<comment type="similarity">
    <text evidence="1">Belongs to the isocitrate and isopropylmalate dehydrogenases family.</text>
</comment>
<organism evidence="4 5">
    <name type="scientific">bacterium (Candidatus Gribaldobacteria) CG_4_10_14_0_8_um_filter_33_9</name>
    <dbReference type="NCBI Taxonomy" id="2014266"/>
    <lineage>
        <taxon>Bacteria</taxon>
        <taxon>Candidatus Gribaldobacteria</taxon>
    </lineage>
</organism>
<dbReference type="AlphaFoldDB" id="A0A2M7RP72"/>
<dbReference type="Gene3D" id="3.40.718.10">
    <property type="entry name" value="Isopropylmalate Dehydrogenase"/>
    <property type="match status" value="1"/>
</dbReference>
<dbReference type="GO" id="GO:0006102">
    <property type="term" value="P:isocitrate metabolic process"/>
    <property type="evidence" value="ECO:0007669"/>
    <property type="project" value="TreeGrafter"/>
</dbReference>
<dbReference type="GO" id="GO:0006099">
    <property type="term" value="P:tricarboxylic acid cycle"/>
    <property type="evidence" value="ECO:0007669"/>
    <property type="project" value="TreeGrafter"/>
</dbReference>
<evidence type="ECO:0000259" key="3">
    <source>
        <dbReference type="SMART" id="SM01329"/>
    </source>
</evidence>
<evidence type="ECO:0000313" key="4">
    <source>
        <dbReference type="EMBL" id="PIZ01007.1"/>
    </source>
</evidence>
<feature type="domain" description="Isopropylmalate dehydrogenase-like" evidence="3">
    <location>
        <begin position="57"/>
        <end position="390"/>
    </location>
</feature>
<dbReference type="SMART" id="SM01329">
    <property type="entry name" value="Iso_dh"/>
    <property type="match status" value="1"/>
</dbReference>
<accession>A0A2M7RP72</accession>
<evidence type="ECO:0000256" key="1">
    <source>
        <dbReference type="ARBA" id="ARBA00007769"/>
    </source>
</evidence>
<dbReference type="Pfam" id="PF00180">
    <property type="entry name" value="Iso_dh"/>
    <property type="match status" value="1"/>
</dbReference>
<dbReference type="EC" id="1.1.1.41" evidence="4"/>
<evidence type="ECO:0000256" key="2">
    <source>
        <dbReference type="ARBA" id="ARBA00023002"/>
    </source>
</evidence>
<sequence length="398" mass="44068">MQAILSRNVILEKFKPLAIRNVINKEPLTNGGFRIYKSVKETEEILVELPKNKEVKDIVIIEGQGIGRELVPIGLEILKLINEMFGLKLNFLTEKEYPFLDVDKWEEIGETQNRLIPQEVINLILECGAVLKGPTRTPSGARSRQSYNVGLRQELDLFANPRIAKYIGYGREEIDLTIVRENTEGLYCGLGQMFGQDSAINIRVITQETSERIVKYGFELAVLNNQDTIIVAEKPNILKETGAVFLNSAKEVAKFYPNIRLQEKIIDNLGDEIASGKIKKGIIVTTNLFGDIMSDVAAGLVGGEGVAPGANIGWKCGVFETLAGTADNLVGTNTVNPIAIIFAASQLLEYIGRPDLAKKIYFAMEEVIKQECSTPDLGGKATTQEVKKEIFGKFNFLK</sequence>
<keyword evidence="2 4" id="KW-0560">Oxidoreductase</keyword>